<dbReference type="PIRSF" id="PIRSF020736">
    <property type="entry name" value="MiaE"/>
    <property type="match status" value="1"/>
</dbReference>
<keyword evidence="2" id="KW-1185">Reference proteome</keyword>
<dbReference type="GO" id="GO:0006400">
    <property type="term" value="P:tRNA modification"/>
    <property type="evidence" value="ECO:0007669"/>
    <property type="project" value="InterPro"/>
</dbReference>
<dbReference type="Gene3D" id="1.20.1260.10">
    <property type="match status" value="1"/>
</dbReference>
<organism evidence="1 2">
    <name type="scientific">Legionella lansingensis</name>
    <dbReference type="NCBI Taxonomy" id="45067"/>
    <lineage>
        <taxon>Bacteria</taxon>
        <taxon>Pseudomonadati</taxon>
        <taxon>Pseudomonadota</taxon>
        <taxon>Gammaproteobacteria</taxon>
        <taxon>Legionellales</taxon>
        <taxon>Legionellaceae</taxon>
        <taxon>Legionella</taxon>
    </lineage>
</organism>
<dbReference type="InterPro" id="IPR009078">
    <property type="entry name" value="Ferritin-like_SF"/>
</dbReference>
<dbReference type="SUPFAM" id="SSF47240">
    <property type="entry name" value="Ferritin-like"/>
    <property type="match status" value="1"/>
</dbReference>
<name>A0A0W0VSM8_9GAMM</name>
<dbReference type="Pfam" id="PF06175">
    <property type="entry name" value="MiaE"/>
    <property type="match status" value="1"/>
</dbReference>
<dbReference type="AlphaFoldDB" id="A0A0W0VSM8"/>
<accession>A0A0W0VSM8</accession>
<dbReference type="GO" id="GO:0045301">
    <property type="term" value="F:tRNA 2-(methylsulfanyl)-N(6)-isopentenyladenosine(37) hydroxylase activity"/>
    <property type="evidence" value="ECO:0007669"/>
    <property type="project" value="InterPro"/>
</dbReference>
<dbReference type="Proteomes" id="UP000054869">
    <property type="component" value="Unassembled WGS sequence"/>
</dbReference>
<evidence type="ECO:0000313" key="2">
    <source>
        <dbReference type="Proteomes" id="UP000054869"/>
    </source>
</evidence>
<protein>
    <submittedName>
        <fullName evidence="1">tRNA hydroxylase</fullName>
    </submittedName>
</protein>
<dbReference type="eggNOG" id="COG4445">
    <property type="taxonomic scope" value="Bacteria"/>
</dbReference>
<dbReference type="InterPro" id="IPR012347">
    <property type="entry name" value="Ferritin-like"/>
</dbReference>
<dbReference type="PANTHER" id="PTHR42637:SF1">
    <property type="entry name" value="TRNA 2-(METHYLSULFANYL)-N(6)-ISOPENTENYLADENOSINE(37) HYDROXYLASE"/>
    <property type="match status" value="1"/>
</dbReference>
<dbReference type="STRING" id="45067.Llan_0927"/>
<proteinExistence type="predicted"/>
<dbReference type="RefSeq" id="WP_028372932.1">
    <property type="nucleotide sequence ID" value="NZ_CAAAJD010000038.1"/>
</dbReference>
<gene>
    <name evidence="1" type="primary">miaE</name>
    <name evidence="1" type="ORF">Llan_0927</name>
</gene>
<dbReference type="PATRIC" id="fig|45067.4.peg.959"/>
<dbReference type="InterPro" id="IPR010386">
    <property type="entry name" value="tRNA-Hydrxlase_MiaE"/>
</dbReference>
<evidence type="ECO:0000313" key="1">
    <source>
        <dbReference type="EMBL" id="KTD23089.1"/>
    </source>
</evidence>
<comment type="caution">
    <text evidence="1">The sequence shown here is derived from an EMBL/GenBank/DDBJ whole genome shotgun (WGS) entry which is preliminary data.</text>
</comment>
<dbReference type="OrthoDB" id="9802518at2"/>
<reference evidence="1 2" key="1">
    <citation type="submission" date="2015-11" db="EMBL/GenBank/DDBJ databases">
        <title>Genomic analysis of 38 Legionella species identifies large and diverse effector repertoires.</title>
        <authorList>
            <person name="Burstein D."/>
            <person name="Amaro F."/>
            <person name="Zusman T."/>
            <person name="Lifshitz Z."/>
            <person name="Cohen O."/>
            <person name="Gilbert J.A."/>
            <person name="Pupko T."/>
            <person name="Shuman H.A."/>
            <person name="Segal G."/>
        </authorList>
    </citation>
    <scope>NUCLEOTIDE SEQUENCE [LARGE SCALE GENOMIC DNA]</scope>
    <source>
        <strain evidence="1 2">ATCC 49751</strain>
    </source>
</reference>
<dbReference type="CDD" id="cd07910">
    <property type="entry name" value="MiaE"/>
    <property type="match status" value="1"/>
</dbReference>
<sequence>MLSPQTHDLQMLIDFLGVPTPSLWLEACLDNLPTLLIDHAHCERKAAATAVNFISKYPEKKELVAAMSPLAREELLHFEKVLQFMTERQIHFTPLPPCNYAQQMHKHVTKGGCNQRLVDQLIVGAIIEARSCERFNALLSVLEDPLLKKFYSSLVKSEARHFQDYLQLATLYGKNIEERCNFFMQIENELISGEDKVFRFHSGIPCH</sequence>
<dbReference type="EMBL" id="LNYI01000017">
    <property type="protein sequence ID" value="KTD23089.1"/>
    <property type="molecule type" value="Genomic_DNA"/>
</dbReference>
<dbReference type="PANTHER" id="PTHR42637">
    <property type="entry name" value="TRNA-(MS[2]IO[6]A)-HYDROXYLASE"/>
    <property type="match status" value="1"/>
</dbReference>